<evidence type="ECO:0000313" key="3">
    <source>
        <dbReference type="Proteomes" id="UP000188603"/>
    </source>
</evidence>
<dbReference type="KEGG" id="ntr:B0W44_10000"/>
<dbReference type="AlphaFoldDB" id="A0A1U9K7P6"/>
<sequence length="96" mass="10685">MSSSVSDNQQPEYSSEPYRDEGIHVQQYPGHGAVQGYEQPWYNTQQQPYAETNLFPFGFGLGIPLFPPYPPFFGPFVGPFFGPFGGPFGGPFRGPF</sequence>
<organism evidence="2 3">
    <name type="scientific">Novibacillus thermophilus</name>
    <dbReference type="NCBI Taxonomy" id="1471761"/>
    <lineage>
        <taxon>Bacteria</taxon>
        <taxon>Bacillati</taxon>
        <taxon>Bacillota</taxon>
        <taxon>Bacilli</taxon>
        <taxon>Bacillales</taxon>
        <taxon>Thermoactinomycetaceae</taxon>
        <taxon>Novibacillus</taxon>
    </lineage>
</organism>
<dbReference type="RefSeq" id="WP_077719911.1">
    <property type="nucleotide sequence ID" value="NZ_CP019699.1"/>
</dbReference>
<proteinExistence type="predicted"/>
<evidence type="ECO:0000256" key="1">
    <source>
        <dbReference type="SAM" id="MobiDB-lite"/>
    </source>
</evidence>
<evidence type="ECO:0000313" key="2">
    <source>
        <dbReference type="EMBL" id="AQS56051.1"/>
    </source>
</evidence>
<name>A0A1U9K7P6_9BACL</name>
<reference evidence="2 3" key="1">
    <citation type="journal article" date="2015" name="Int. J. Syst. Evol. Microbiol.">
        <title>Novibacillus thermophilus gen. nov., sp. nov., a Gram-staining-negative and moderately thermophilic member of the family Thermoactinomycetaceae.</title>
        <authorList>
            <person name="Yang G."/>
            <person name="Chen J."/>
            <person name="Zhou S."/>
        </authorList>
    </citation>
    <scope>NUCLEOTIDE SEQUENCE [LARGE SCALE GENOMIC DNA]</scope>
    <source>
        <strain evidence="2 3">SG-1</strain>
    </source>
</reference>
<feature type="region of interest" description="Disordered" evidence="1">
    <location>
        <begin position="1"/>
        <end position="25"/>
    </location>
</feature>
<dbReference type="Proteomes" id="UP000188603">
    <property type="component" value="Chromosome"/>
</dbReference>
<feature type="compositionally biased region" description="Polar residues" evidence="1">
    <location>
        <begin position="1"/>
        <end position="13"/>
    </location>
</feature>
<keyword evidence="3" id="KW-1185">Reference proteome</keyword>
<gene>
    <name evidence="2" type="ORF">B0W44_10000</name>
</gene>
<accession>A0A1U9K7P6</accession>
<protein>
    <submittedName>
        <fullName evidence="2">Uncharacterized protein</fullName>
    </submittedName>
</protein>
<dbReference type="EMBL" id="CP019699">
    <property type="protein sequence ID" value="AQS56051.1"/>
    <property type="molecule type" value="Genomic_DNA"/>
</dbReference>